<dbReference type="EMBL" id="CP123504">
    <property type="protein sequence ID" value="WGM02674.1"/>
    <property type="molecule type" value="Genomic_DNA"/>
</dbReference>
<name>A0AA95GTH2_9GAMM</name>
<evidence type="ECO:0000313" key="1">
    <source>
        <dbReference type="EMBL" id="WGM02674.1"/>
    </source>
</evidence>
<gene>
    <name evidence="1" type="ORF">QE210_06245</name>
</gene>
<organism evidence="1 2">
    <name type="scientific">Arsenophonus nasoniae</name>
    <name type="common">son-killer infecting Nasonia vitripennis</name>
    <dbReference type="NCBI Taxonomy" id="638"/>
    <lineage>
        <taxon>Bacteria</taxon>
        <taxon>Pseudomonadati</taxon>
        <taxon>Pseudomonadota</taxon>
        <taxon>Gammaproteobacteria</taxon>
        <taxon>Enterobacterales</taxon>
        <taxon>Morganellaceae</taxon>
        <taxon>Arsenophonus</taxon>
    </lineage>
</organism>
<reference evidence="1" key="1">
    <citation type="submission" date="2023-04" db="EMBL/GenBank/DDBJ databases">
        <title>Genome dynamics across the evolutionary transition to endosymbiosis.</title>
        <authorList>
            <person name="Siozios S."/>
            <person name="Nadal-Jimenez P."/>
            <person name="Azagi T."/>
            <person name="Sprong H."/>
            <person name="Frost C.L."/>
            <person name="Parratt S.R."/>
            <person name="Taylor G."/>
            <person name="Brettell L."/>
            <person name="Lew K.C."/>
            <person name="Croft L."/>
            <person name="King K.C."/>
            <person name="Brockhurst M.A."/>
            <person name="Hypsa V."/>
            <person name="Novakova E."/>
            <person name="Darby A.C."/>
            <person name="Hurst G.D.D."/>
        </authorList>
    </citation>
    <scope>NUCLEOTIDE SEQUENCE</scope>
    <source>
        <strain evidence="1">APv</strain>
    </source>
</reference>
<dbReference type="Proteomes" id="UP001177595">
    <property type="component" value="Chromosome"/>
</dbReference>
<dbReference type="RefSeq" id="WP_280625849.1">
    <property type="nucleotide sequence ID" value="NZ_CP123504.1"/>
</dbReference>
<proteinExistence type="predicted"/>
<protein>
    <submittedName>
        <fullName evidence="1">Uncharacterized protein</fullName>
    </submittedName>
</protein>
<dbReference type="AlphaFoldDB" id="A0AA95GTH2"/>
<evidence type="ECO:0000313" key="2">
    <source>
        <dbReference type="Proteomes" id="UP001177595"/>
    </source>
</evidence>
<accession>A0AA95GTH2</accession>
<sequence length="41" mass="4707">MPEAASAFSGRVDGKPIDNQADLLKQAGWTEEKWDKFRRTR</sequence>